<comment type="caution">
    <text evidence="2">The sequence shown here is derived from an EMBL/GenBank/DDBJ whole genome shotgun (WGS) entry which is preliminary data.</text>
</comment>
<keyword evidence="3" id="KW-1185">Reference proteome</keyword>
<gene>
    <name evidence="2" type="ORF">DS745_12115</name>
</gene>
<keyword evidence="1" id="KW-0472">Membrane</keyword>
<reference evidence="2 3" key="1">
    <citation type="journal article" date="2019" name="Int. J. Syst. Evol. Microbiol.">
        <title>Anaerobacillus alkaliphilus sp. nov., a novel alkaliphilic and moderately halophilic bacterium.</title>
        <authorList>
            <person name="Borsodi A.K."/>
            <person name="Aszalos J.M."/>
            <person name="Bihari P."/>
            <person name="Nagy I."/>
            <person name="Schumann P."/>
            <person name="Sproer C."/>
            <person name="Kovacs A.L."/>
            <person name="Boka K."/>
            <person name="Dobosy P."/>
            <person name="Ovari M."/>
            <person name="Szili-Kovacs T."/>
            <person name="Toth E."/>
        </authorList>
    </citation>
    <scope>NUCLEOTIDE SEQUENCE [LARGE SCALE GENOMIC DNA]</scope>
    <source>
        <strain evidence="2 3">B16-10</strain>
    </source>
</reference>
<sequence>MQNRMVYGVAILFSLVIYLLLVMPLDFAQNHSTSTKIGLIPVIVTFPLFFAWLFLKKGTRFFLVTVPYYFVGLFFLYRGLLSEGQLTIFEYSFIENRGSLAGVEYFFLYFLLSIFGVVLQLIFTKSPQDKG</sequence>
<evidence type="ECO:0000313" key="2">
    <source>
        <dbReference type="EMBL" id="RXJ00272.1"/>
    </source>
</evidence>
<keyword evidence="1" id="KW-0812">Transmembrane</keyword>
<evidence type="ECO:0000256" key="1">
    <source>
        <dbReference type="SAM" id="Phobius"/>
    </source>
</evidence>
<evidence type="ECO:0000313" key="3">
    <source>
        <dbReference type="Proteomes" id="UP000290649"/>
    </source>
</evidence>
<feature type="transmembrane region" description="Helical" evidence="1">
    <location>
        <begin position="61"/>
        <end position="81"/>
    </location>
</feature>
<accession>A0A4V1LGC4</accession>
<feature type="transmembrane region" description="Helical" evidence="1">
    <location>
        <begin position="102"/>
        <end position="123"/>
    </location>
</feature>
<dbReference type="AlphaFoldDB" id="A0A4V1LGC4"/>
<dbReference type="RefSeq" id="WP_129078493.1">
    <property type="nucleotide sequence ID" value="NZ_QOUX01000039.1"/>
</dbReference>
<name>A0A4V1LGC4_9BACI</name>
<dbReference type="OrthoDB" id="9862935at2"/>
<dbReference type="Proteomes" id="UP000290649">
    <property type="component" value="Unassembled WGS sequence"/>
</dbReference>
<feature type="transmembrane region" description="Helical" evidence="1">
    <location>
        <begin position="37"/>
        <end position="55"/>
    </location>
</feature>
<organism evidence="2 3">
    <name type="scientific">Anaerobacillus alkaliphilus</name>
    <dbReference type="NCBI Taxonomy" id="1548597"/>
    <lineage>
        <taxon>Bacteria</taxon>
        <taxon>Bacillati</taxon>
        <taxon>Bacillota</taxon>
        <taxon>Bacilli</taxon>
        <taxon>Bacillales</taxon>
        <taxon>Bacillaceae</taxon>
        <taxon>Anaerobacillus</taxon>
    </lineage>
</organism>
<dbReference type="EMBL" id="QOUX01000039">
    <property type="protein sequence ID" value="RXJ00272.1"/>
    <property type="molecule type" value="Genomic_DNA"/>
</dbReference>
<proteinExistence type="predicted"/>
<feature type="transmembrane region" description="Helical" evidence="1">
    <location>
        <begin position="6"/>
        <end position="25"/>
    </location>
</feature>
<protein>
    <submittedName>
        <fullName evidence="2">Uncharacterized protein</fullName>
    </submittedName>
</protein>
<keyword evidence="1" id="KW-1133">Transmembrane helix</keyword>